<dbReference type="EMBL" id="JMSN01000016">
    <property type="protein sequence ID" value="KDN51434.1"/>
    <property type="molecule type" value="Genomic_DNA"/>
</dbReference>
<dbReference type="InterPro" id="IPR048395">
    <property type="entry name" value="Glyco_hydro_31_C"/>
</dbReference>
<dbReference type="SUPFAM" id="SSF51445">
    <property type="entry name" value="(Trans)glycosidases"/>
    <property type="match status" value="1"/>
</dbReference>
<dbReference type="InParanoid" id="A0A066WK89"/>
<sequence length="982" mass="108641">MRLVNPSDWRVENLRPKGTQAPSINADVGEPILTLVNASGNRLHVHPISDRLVRVVHKLAPEALQVKLDDRHRHPTGRDGVAWETVEGSCGCEWTAEHVPDAKIVNLLSPEGIQITVNFANVVRLTWAWPSSVSPFLCDFKTAYMYDQRSGRVFHYVEREGYKPLSEHHRSANDNHLQPHDDTTEFLYGLGETKGPMLKTGKRYILDARDSLAYDVEETDPLYKLCPFYLLYNSSTNFWLGMYYNSLAPSVADFGAEHDFSTGDSRSFSIEQGALDYYVLLGASSFDSQSDVQARASPAPKPRLRDIVSQLAALVTPHVTASHQFASDAPRLPRNVTPNWQASPTLPRLASFGYLASSMTLAELDNAQEAVGDYVIETRQYGFPVDGMHLSSGYCLDEQSGERMYFLWNKTKYPDPPGLGNKLEKQLQCHLIINVKPWLLEGHKWYKEAALAGAFVKAAKDALVAGGKGTSSVTLNDSSRTYHWSASMGQTAAGSHVDFSSKAGSDFWQKAIRHGVAANGITGLWIDNNEFSTLIDDAQRIAGEVNGWAAPEQAASSVIVPTPKSVSEKLAQQVEDRMGWRGGEIEVGAVGRATLTMGMAKASWEQMARTDPSTRPIVVTRSAVPGIQAYAHGTWSGDNSTTWKCLKYNTKMTLSVGLSFGAGLYGHDIGGFAGAHSPSPELLVRWCQQSVWHSRFTLHSWKAISTTFYMYADQKDVMDALLDALRLRYQLVPMLYSLYIAEYQRKGWPVLRPLLWKHSNVRACLGQDEQFLLGDTILAAPALDFGAREVVFNLPFLVDGADGDAPLTECWWYDLHGQQWIKPEKRGQAARLITLPAPLSYCPTLIRENGLLILAGRARATVFDQDARLKRTIQLFPAAADRKRTVEAITFTLIEDDGITNEAMAGAFTEFALTCCVQSGREASEVLFRIDARNKGYPGSWQWTLELPAGDARKIIVEDNSGTVKVDGVQKGNTIALTVTVP</sequence>
<organism evidence="6 7">
    <name type="scientific">Tilletiaria anomala (strain ATCC 24038 / CBS 436.72 / UBC 951)</name>
    <dbReference type="NCBI Taxonomy" id="1037660"/>
    <lineage>
        <taxon>Eukaryota</taxon>
        <taxon>Fungi</taxon>
        <taxon>Dikarya</taxon>
        <taxon>Basidiomycota</taxon>
        <taxon>Ustilaginomycotina</taxon>
        <taxon>Exobasidiomycetes</taxon>
        <taxon>Georgefischeriales</taxon>
        <taxon>Tilletiariaceae</taxon>
        <taxon>Tilletiaria</taxon>
    </lineage>
</organism>
<dbReference type="SUPFAM" id="SSF74650">
    <property type="entry name" value="Galactose mutarotase-like"/>
    <property type="match status" value="1"/>
</dbReference>
<evidence type="ECO:0000256" key="1">
    <source>
        <dbReference type="ARBA" id="ARBA00007806"/>
    </source>
</evidence>
<feature type="domain" description="Glycoside hydrolase family 31 TIM barrel" evidence="3">
    <location>
        <begin position="344"/>
        <end position="738"/>
    </location>
</feature>
<dbReference type="Pfam" id="PF13802">
    <property type="entry name" value="Gal_mutarotas_2"/>
    <property type="match status" value="1"/>
</dbReference>
<dbReference type="InterPro" id="IPR017853">
    <property type="entry name" value="GH"/>
</dbReference>
<dbReference type="Gene3D" id="3.20.20.80">
    <property type="entry name" value="Glycosidases"/>
    <property type="match status" value="1"/>
</dbReference>
<dbReference type="HOGENOM" id="CLU_000631_7_1_1"/>
<feature type="domain" description="Glycosyl hydrolase family 31 C-terminal" evidence="5">
    <location>
        <begin position="747"/>
        <end position="849"/>
    </location>
</feature>
<evidence type="ECO:0000259" key="3">
    <source>
        <dbReference type="Pfam" id="PF01055"/>
    </source>
</evidence>
<protein>
    <submittedName>
        <fullName evidence="6">Glycoside hydrolase family 31 protein</fullName>
    </submittedName>
</protein>
<dbReference type="AlphaFoldDB" id="A0A066WK89"/>
<dbReference type="RefSeq" id="XP_013244770.1">
    <property type="nucleotide sequence ID" value="XM_013389316.1"/>
</dbReference>
<name>A0A066WK89_TILAU</name>
<gene>
    <name evidence="6" type="ORF">K437DRAFT_51723</name>
</gene>
<dbReference type="STRING" id="1037660.A0A066WK89"/>
<evidence type="ECO:0000313" key="6">
    <source>
        <dbReference type="EMBL" id="KDN51434.1"/>
    </source>
</evidence>
<evidence type="ECO:0000259" key="4">
    <source>
        <dbReference type="Pfam" id="PF13802"/>
    </source>
</evidence>
<proteinExistence type="inferred from homology"/>
<dbReference type="PANTHER" id="PTHR22762:SF165">
    <property type="entry name" value="PUTATIVE (AFU_ORTHOLOGUE AFUA_1G06560)-RELATED"/>
    <property type="match status" value="1"/>
</dbReference>
<dbReference type="GO" id="GO:0004553">
    <property type="term" value="F:hydrolase activity, hydrolyzing O-glycosyl compounds"/>
    <property type="evidence" value="ECO:0007669"/>
    <property type="project" value="InterPro"/>
</dbReference>
<evidence type="ECO:0000313" key="7">
    <source>
        <dbReference type="Proteomes" id="UP000027361"/>
    </source>
</evidence>
<reference evidence="6 7" key="1">
    <citation type="submission" date="2014-05" db="EMBL/GenBank/DDBJ databases">
        <title>Draft genome sequence of a rare smut relative, Tilletiaria anomala UBC 951.</title>
        <authorList>
            <consortium name="DOE Joint Genome Institute"/>
            <person name="Toome M."/>
            <person name="Kuo A."/>
            <person name="Henrissat B."/>
            <person name="Lipzen A."/>
            <person name="Tritt A."/>
            <person name="Yoshinaga Y."/>
            <person name="Zane M."/>
            <person name="Barry K."/>
            <person name="Grigoriev I.V."/>
            <person name="Spatafora J.W."/>
            <person name="Aimea M.C."/>
        </authorList>
    </citation>
    <scope>NUCLEOTIDE SEQUENCE [LARGE SCALE GENOMIC DNA]</scope>
    <source>
        <strain evidence="6 7">UBC 951</strain>
    </source>
</reference>
<feature type="domain" description="Glycoside hydrolase family 31 N-terminal" evidence="4">
    <location>
        <begin position="182"/>
        <end position="251"/>
    </location>
</feature>
<keyword evidence="2 6" id="KW-0378">Hydrolase</keyword>
<comment type="similarity">
    <text evidence="1 2">Belongs to the glycosyl hydrolase 31 family.</text>
</comment>
<dbReference type="SUPFAM" id="SSF51011">
    <property type="entry name" value="Glycosyl hydrolase domain"/>
    <property type="match status" value="1"/>
</dbReference>
<accession>A0A066WK89</accession>
<comment type="caution">
    <text evidence="6">The sequence shown here is derived from an EMBL/GenBank/DDBJ whole genome shotgun (WGS) entry which is preliminary data.</text>
</comment>
<keyword evidence="7" id="KW-1185">Reference proteome</keyword>
<dbReference type="CDD" id="cd14752">
    <property type="entry name" value="GH31_N"/>
    <property type="match status" value="1"/>
</dbReference>
<dbReference type="InterPro" id="IPR011013">
    <property type="entry name" value="Gal_mutarotase_sf_dom"/>
</dbReference>
<dbReference type="GO" id="GO:0030246">
    <property type="term" value="F:carbohydrate binding"/>
    <property type="evidence" value="ECO:0007669"/>
    <property type="project" value="InterPro"/>
</dbReference>
<dbReference type="InterPro" id="IPR013780">
    <property type="entry name" value="Glyco_hydro_b"/>
</dbReference>
<keyword evidence="2" id="KW-0326">Glycosidase</keyword>
<dbReference type="PANTHER" id="PTHR22762">
    <property type="entry name" value="ALPHA-GLUCOSIDASE"/>
    <property type="match status" value="1"/>
</dbReference>
<dbReference type="GeneID" id="25267563"/>
<dbReference type="Gene3D" id="2.60.40.1760">
    <property type="entry name" value="glycosyl hydrolase (family 31)"/>
    <property type="match status" value="1"/>
</dbReference>
<dbReference type="Gene3D" id="2.60.40.1180">
    <property type="entry name" value="Golgi alpha-mannosidase II"/>
    <property type="match status" value="2"/>
</dbReference>
<dbReference type="Pfam" id="PF21365">
    <property type="entry name" value="Glyco_hydro_31_3rd"/>
    <property type="match status" value="1"/>
</dbReference>
<dbReference type="GO" id="GO:0005975">
    <property type="term" value="P:carbohydrate metabolic process"/>
    <property type="evidence" value="ECO:0007669"/>
    <property type="project" value="InterPro"/>
</dbReference>
<evidence type="ECO:0000256" key="2">
    <source>
        <dbReference type="RuleBase" id="RU361185"/>
    </source>
</evidence>
<dbReference type="InterPro" id="IPR025887">
    <property type="entry name" value="Glyco_hydro_31_N_dom"/>
</dbReference>
<dbReference type="Proteomes" id="UP000027361">
    <property type="component" value="Unassembled WGS sequence"/>
</dbReference>
<evidence type="ECO:0000259" key="5">
    <source>
        <dbReference type="Pfam" id="PF21365"/>
    </source>
</evidence>
<dbReference type="Pfam" id="PF01055">
    <property type="entry name" value="Glyco_hydro_31_2nd"/>
    <property type="match status" value="1"/>
</dbReference>
<dbReference type="InterPro" id="IPR000322">
    <property type="entry name" value="Glyco_hydro_31_TIM"/>
</dbReference>
<dbReference type="OrthoDB" id="1334205at2759"/>